<protein>
    <submittedName>
        <fullName evidence="1">Uncharacterized protein</fullName>
    </submittedName>
</protein>
<dbReference type="EMBL" id="JANIEX010002032">
    <property type="protein sequence ID" value="KAJ3552588.1"/>
    <property type="molecule type" value="Genomic_DNA"/>
</dbReference>
<dbReference type="AlphaFoldDB" id="A0AAD5VHV9"/>
<name>A0AAD5VHV9_9AGAR</name>
<keyword evidence="2" id="KW-1185">Reference proteome</keyword>
<dbReference type="Proteomes" id="UP001213000">
    <property type="component" value="Unassembled WGS sequence"/>
</dbReference>
<evidence type="ECO:0000313" key="1">
    <source>
        <dbReference type="EMBL" id="KAJ3552588.1"/>
    </source>
</evidence>
<reference evidence="1" key="1">
    <citation type="submission" date="2022-07" db="EMBL/GenBank/DDBJ databases">
        <title>Genome Sequence of Leucocoprinus birnbaumii.</title>
        <authorList>
            <person name="Buettner E."/>
        </authorList>
    </citation>
    <scope>NUCLEOTIDE SEQUENCE</scope>
    <source>
        <strain evidence="1">VT141</strain>
    </source>
</reference>
<accession>A0AAD5VHV9</accession>
<evidence type="ECO:0000313" key="2">
    <source>
        <dbReference type="Proteomes" id="UP001213000"/>
    </source>
</evidence>
<sequence length="657" mass="75281">MTLHPALVAACKAPDLLAEEFVEILRIHASIPIGPLYTARRWPRHPELPDHLHEEESFWESWSPLTYFLDLDTHPIYLRDLFYHDPVIRAYTTVREKITNWSCDRDQTSNVFLIFHPTNGVHDAIVDAMSRVYLEIHRLGGVVKGIYGSWVQSLCRTLAEQYPPYRRALAQRLVDDPTVFDREGSGWRWQLRHLLLQPWKEVVETHPQYIEQPPVIILTTGGESSHWALAEVLEIVNGDRQCSGSLLWLGFVSSSSEASKPRHDVPSSHSIHLQIYPHAFISVGTKEAEIFAYHSLKVELSQYRAIRERNIRRDLQQLARACSGVPVFIDLLAHIIDPYSRDQDDDPSLGLAKCLTYTKDSPTPTPQSPYEAIFHFLRQLLSDVPLEFRPHAICILECLVANCPEESSLDRLTHLVGIRRETFDRALSHLKPILWHYRPTPDTSAGRRFMGQTNYFLAHEMSEIIGQSFGLIQPEATEDYPARVLGLYLNILEKPPFLSLVPVCPPMSREDPRTVVARMIGHGYSDRAEPWSFCSRADKRKWRHILPHLHQFDFSRFLFKLYKASKDDLVRIEAMNESDSLLLEDCQGVASPMDFSLRNPPSRGYFLSPRYTLLGRDARTVLVILHDTQDDAEEASSRPGGGVEIYSVQMILDSDKL</sequence>
<organism evidence="1 2">
    <name type="scientific">Leucocoprinus birnbaumii</name>
    <dbReference type="NCBI Taxonomy" id="56174"/>
    <lineage>
        <taxon>Eukaryota</taxon>
        <taxon>Fungi</taxon>
        <taxon>Dikarya</taxon>
        <taxon>Basidiomycota</taxon>
        <taxon>Agaricomycotina</taxon>
        <taxon>Agaricomycetes</taxon>
        <taxon>Agaricomycetidae</taxon>
        <taxon>Agaricales</taxon>
        <taxon>Agaricineae</taxon>
        <taxon>Agaricaceae</taxon>
        <taxon>Leucocoprinus</taxon>
    </lineage>
</organism>
<gene>
    <name evidence="1" type="ORF">NP233_g12844</name>
</gene>
<proteinExistence type="predicted"/>
<comment type="caution">
    <text evidence="1">The sequence shown here is derived from an EMBL/GenBank/DDBJ whole genome shotgun (WGS) entry which is preliminary data.</text>
</comment>